<dbReference type="PROSITE" id="PS51257">
    <property type="entry name" value="PROKAR_LIPOPROTEIN"/>
    <property type="match status" value="1"/>
</dbReference>
<name>A0A6I6MRH5_9CAUL</name>
<organism evidence="2 3">
    <name type="scientific">Terricaulis silvestris</name>
    <dbReference type="NCBI Taxonomy" id="2686094"/>
    <lineage>
        <taxon>Bacteria</taxon>
        <taxon>Pseudomonadati</taxon>
        <taxon>Pseudomonadota</taxon>
        <taxon>Alphaproteobacteria</taxon>
        <taxon>Caulobacterales</taxon>
        <taxon>Caulobacteraceae</taxon>
        <taxon>Terricaulis</taxon>
    </lineage>
</organism>
<dbReference type="EMBL" id="CP047045">
    <property type="protein sequence ID" value="QGZ95397.1"/>
    <property type="molecule type" value="Genomic_DNA"/>
</dbReference>
<protein>
    <recommendedName>
        <fullName evidence="4">Lipoprotein</fullName>
    </recommendedName>
</protein>
<keyword evidence="3" id="KW-1185">Reference proteome</keyword>
<keyword evidence="1" id="KW-0732">Signal</keyword>
<evidence type="ECO:0000313" key="2">
    <source>
        <dbReference type="EMBL" id="QGZ95397.1"/>
    </source>
</evidence>
<dbReference type="KEGG" id="tsv:DSM104635_02246"/>
<evidence type="ECO:0000313" key="3">
    <source>
        <dbReference type="Proteomes" id="UP000431269"/>
    </source>
</evidence>
<feature type="chain" id="PRO_5026356153" description="Lipoprotein" evidence="1">
    <location>
        <begin position="22"/>
        <end position="138"/>
    </location>
</feature>
<dbReference type="Proteomes" id="UP000431269">
    <property type="component" value="Chromosome"/>
</dbReference>
<reference evidence="3" key="1">
    <citation type="submission" date="2019-12" db="EMBL/GenBank/DDBJ databases">
        <title>Complete genome of Terracaulis silvestris 0127_4.</title>
        <authorList>
            <person name="Vieira S."/>
            <person name="Riedel T."/>
            <person name="Sproer C."/>
            <person name="Pascual J."/>
            <person name="Boedeker C."/>
            <person name="Overmann J."/>
        </authorList>
    </citation>
    <scope>NUCLEOTIDE SEQUENCE [LARGE SCALE GENOMIC DNA]</scope>
    <source>
        <strain evidence="3">0127_4</strain>
    </source>
</reference>
<dbReference type="RefSeq" id="WP_158766260.1">
    <property type="nucleotide sequence ID" value="NZ_CP047045.1"/>
</dbReference>
<evidence type="ECO:0000256" key="1">
    <source>
        <dbReference type="SAM" id="SignalP"/>
    </source>
</evidence>
<gene>
    <name evidence="2" type="ORF">DSM104635_02246</name>
</gene>
<accession>A0A6I6MRH5</accession>
<feature type="signal peptide" evidence="1">
    <location>
        <begin position="1"/>
        <end position="21"/>
    </location>
</feature>
<sequence>MSRYVCIVASALALIVLSACQGAPSRAGETLTGSWGGQHVALELAPLGGTLEYDCAAGTIDEPVRPDSSGRFSVRGTHTPGHGGPERVGEEALVLPANYEGRVSGSRMTLSVRVVPSGLELGPFTVERGATPVIVRCL</sequence>
<proteinExistence type="predicted"/>
<dbReference type="AlphaFoldDB" id="A0A6I6MRH5"/>
<evidence type="ECO:0008006" key="4">
    <source>
        <dbReference type="Google" id="ProtNLM"/>
    </source>
</evidence>